<keyword evidence="1" id="KW-1133">Transmembrane helix</keyword>
<evidence type="ECO:0000313" key="2">
    <source>
        <dbReference type="EMBL" id="KUG55688.1"/>
    </source>
</evidence>
<organism evidence="2 3">
    <name type="scientific">Serinicoccus chungangensis</name>
    <dbReference type="NCBI Taxonomy" id="767452"/>
    <lineage>
        <taxon>Bacteria</taxon>
        <taxon>Bacillati</taxon>
        <taxon>Actinomycetota</taxon>
        <taxon>Actinomycetes</taxon>
        <taxon>Micrococcales</taxon>
        <taxon>Ornithinimicrobiaceae</taxon>
        <taxon>Serinicoccus</taxon>
    </lineage>
</organism>
<dbReference type="EMBL" id="LQBL01000022">
    <property type="protein sequence ID" value="KUG55688.1"/>
    <property type="molecule type" value="Genomic_DNA"/>
</dbReference>
<keyword evidence="1" id="KW-0472">Membrane</keyword>
<keyword evidence="3" id="KW-1185">Reference proteome</keyword>
<dbReference type="STRING" id="767452.AVL62_05180"/>
<comment type="caution">
    <text evidence="2">The sequence shown here is derived from an EMBL/GenBank/DDBJ whole genome shotgun (WGS) entry which is preliminary data.</text>
</comment>
<name>A0A0W8I8G7_9MICO</name>
<dbReference type="OrthoDB" id="4793422at2"/>
<evidence type="ECO:0000256" key="1">
    <source>
        <dbReference type="SAM" id="Phobius"/>
    </source>
</evidence>
<dbReference type="Proteomes" id="UP000054837">
    <property type="component" value="Unassembled WGS sequence"/>
</dbReference>
<dbReference type="AlphaFoldDB" id="A0A0W8I8G7"/>
<gene>
    <name evidence="2" type="ORF">AVL62_05180</name>
</gene>
<evidence type="ECO:0000313" key="3">
    <source>
        <dbReference type="Proteomes" id="UP000054837"/>
    </source>
</evidence>
<reference evidence="2 3" key="1">
    <citation type="submission" date="2015-12" db="EMBL/GenBank/DDBJ databases">
        <title>Serinicoccus chungangenesis strain CD08_5 genome sequencing and assembly.</title>
        <authorList>
            <person name="Chander A.M."/>
            <person name="Kaur G."/>
            <person name="Nair G.R."/>
            <person name="Dhawan D.K."/>
            <person name="Kochhar R.K."/>
            <person name="Mayilraj S."/>
            <person name="Bhadada S.K."/>
        </authorList>
    </citation>
    <scope>NUCLEOTIDE SEQUENCE [LARGE SCALE GENOMIC DNA]</scope>
    <source>
        <strain evidence="2 3">CD08_5</strain>
    </source>
</reference>
<proteinExistence type="predicted"/>
<evidence type="ECO:0008006" key="4">
    <source>
        <dbReference type="Google" id="ProtNLM"/>
    </source>
</evidence>
<accession>A0A0W8I8G7</accession>
<sequence>MTGAGAIVLVLMALVGALVILGLGLLTFRIAGERGSMCPPMPAAYRDAERPWRRGTLRFTEDRLSLRGRGGPSVGPWMRGNLDLGVAGPLETADAAALGGAALIRVPVSYGTARFELALGEQHYTALRSWVEAVPPGWNSHVA</sequence>
<dbReference type="Pfam" id="PF10739">
    <property type="entry name" value="DUF2550"/>
    <property type="match status" value="1"/>
</dbReference>
<feature type="transmembrane region" description="Helical" evidence="1">
    <location>
        <begin position="6"/>
        <end position="28"/>
    </location>
</feature>
<keyword evidence="1" id="KW-0812">Transmembrane</keyword>
<protein>
    <recommendedName>
        <fullName evidence="4">DUF2550 domain-containing protein</fullName>
    </recommendedName>
</protein>
<dbReference type="InterPro" id="IPR019675">
    <property type="entry name" value="DUF2550"/>
</dbReference>
<dbReference type="RefSeq" id="WP_058890796.1">
    <property type="nucleotide sequence ID" value="NZ_LQBL01000022.1"/>
</dbReference>